<evidence type="ECO:0000256" key="2">
    <source>
        <dbReference type="SAM" id="Phobius"/>
    </source>
</evidence>
<keyword evidence="2" id="KW-0472">Membrane</keyword>
<evidence type="ECO:0000256" key="3">
    <source>
        <dbReference type="SAM" id="SignalP"/>
    </source>
</evidence>
<dbReference type="EMBL" id="JMSN01000035">
    <property type="protein sequence ID" value="KDN46495.1"/>
    <property type="molecule type" value="Genomic_DNA"/>
</dbReference>
<evidence type="ECO:0008006" key="6">
    <source>
        <dbReference type="Google" id="ProtNLM"/>
    </source>
</evidence>
<protein>
    <recommendedName>
        <fullName evidence="6">Mid2 domain-containing protein</fullName>
    </recommendedName>
</protein>
<dbReference type="STRING" id="1037660.A0A066W6U3"/>
<evidence type="ECO:0000313" key="5">
    <source>
        <dbReference type="Proteomes" id="UP000027361"/>
    </source>
</evidence>
<dbReference type="RefSeq" id="XP_013243584.1">
    <property type="nucleotide sequence ID" value="XM_013388130.1"/>
</dbReference>
<keyword evidence="2" id="KW-1133">Transmembrane helix</keyword>
<dbReference type="HOGENOM" id="CLU_597430_0_0_1"/>
<dbReference type="OrthoDB" id="2576541at2759"/>
<reference evidence="4 5" key="1">
    <citation type="submission" date="2014-05" db="EMBL/GenBank/DDBJ databases">
        <title>Draft genome sequence of a rare smut relative, Tilletiaria anomala UBC 951.</title>
        <authorList>
            <consortium name="DOE Joint Genome Institute"/>
            <person name="Toome M."/>
            <person name="Kuo A."/>
            <person name="Henrissat B."/>
            <person name="Lipzen A."/>
            <person name="Tritt A."/>
            <person name="Yoshinaga Y."/>
            <person name="Zane M."/>
            <person name="Barry K."/>
            <person name="Grigoriev I.V."/>
            <person name="Spatafora J.W."/>
            <person name="Aimea M.C."/>
        </authorList>
    </citation>
    <scope>NUCLEOTIDE SEQUENCE [LARGE SCALE GENOMIC DNA]</scope>
    <source>
        <strain evidence="4 5">UBC 951</strain>
    </source>
</reference>
<organism evidence="4 5">
    <name type="scientific">Tilletiaria anomala (strain ATCC 24038 / CBS 436.72 / UBC 951)</name>
    <dbReference type="NCBI Taxonomy" id="1037660"/>
    <lineage>
        <taxon>Eukaryota</taxon>
        <taxon>Fungi</taxon>
        <taxon>Dikarya</taxon>
        <taxon>Basidiomycota</taxon>
        <taxon>Ustilaginomycotina</taxon>
        <taxon>Exobasidiomycetes</taxon>
        <taxon>Georgefischeriales</taxon>
        <taxon>Tilletiariaceae</taxon>
        <taxon>Tilletiaria</taxon>
    </lineage>
</organism>
<feature type="compositionally biased region" description="Gly residues" evidence="1">
    <location>
        <begin position="283"/>
        <end position="296"/>
    </location>
</feature>
<evidence type="ECO:0000313" key="4">
    <source>
        <dbReference type="EMBL" id="KDN46495.1"/>
    </source>
</evidence>
<feature type="chain" id="PRO_5001628766" description="Mid2 domain-containing protein" evidence="3">
    <location>
        <begin position="22"/>
        <end position="458"/>
    </location>
</feature>
<comment type="caution">
    <text evidence="4">The sequence shown here is derived from an EMBL/GenBank/DDBJ whole genome shotgun (WGS) entry which is preliminary data.</text>
</comment>
<sequence>MRASRILTATLIAVAPATILADGLTALPGVHDSNQHATRGLSHSQPAQPIRRRRAAAVVAAAPGGDSGVFVKRLGVGFPGGNDSSTAAASASSSSSAASASSSSAAAASSSSAAASSSSAAAASSSSIAAQLSSNSAESASLASVAASLAAASASAASASSSSAFYATAQLAVTVISSTPTPTGNGDSSGSGSSGSHTGLIIGVSVAGGVALIALLAFLYFKFGNKRFSGYDYDENDIKWPELKADNDGTGAAMQPLPARRTGGAGFDMGDELSDDGLDGAAGVVGGSGPMSGGQHGEMDEKYAGRSSFTGSTTALSAAPPVGYPVNGVGYTPSGYDAQSSMAHTAYSSAPGGVVPGGYDQAGYSAGYANYATGAPGADYGHHGGVGYAGGYGAAPGYSGHDMGGGGQVSAALDPASGGGYIDPHYAHDLQSAHGFADPYGRITATPTGYDAYGNPRM</sequence>
<dbReference type="InParanoid" id="A0A066W6U3"/>
<feature type="transmembrane region" description="Helical" evidence="2">
    <location>
        <begin position="200"/>
        <end position="221"/>
    </location>
</feature>
<keyword evidence="2" id="KW-0812">Transmembrane</keyword>
<evidence type="ECO:0000256" key="1">
    <source>
        <dbReference type="SAM" id="MobiDB-lite"/>
    </source>
</evidence>
<keyword evidence="5" id="KW-1185">Reference proteome</keyword>
<dbReference type="AlphaFoldDB" id="A0A066W6U3"/>
<gene>
    <name evidence="4" type="ORF">K437DRAFT_108121</name>
</gene>
<proteinExistence type="predicted"/>
<feature type="region of interest" description="Disordered" evidence="1">
    <location>
        <begin position="278"/>
        <end position="308"/>
    </location>
</feature>
<accession>A0A066W6U3</accession>
<dbReference type="GeneID" id="25261276"/>
<name>A0A066W6U3_TILAU</name>
<dbReference type="Proteomes" id="UP000027361">
    <property type="component" value="Unassembled WGS sequence"/>
</dbReference>
<keyword evidence="3" id="KW-0732">Signal</keyword>
<feature type="signal peptide" evidence="3">
    <location>
        <begin position="1"/>
        <end position="21"/>
    </location>
</feature>